<dbReference type="Proteomes" id="UP001454036">
    <property type="component" value="Unassembled WGS sequence"/>
</dbReference>
<name>A0AAV3QXM8_LITER</name>
<keyword evidence="3" id="KW-1185">Reference proteome</keyword>
<accession>A0AAV3QXM8</accession>
<dbReference type="AlphaFoldDB" id="A0AAV3QXM8"/>
<gene>
    <name evidence="2" type="ORF">LIER_23146</name>
</gene>
<dbReference type="EMBL" id="BAABME010006464">
    <property type="protein sequence ID" value="GAA0168428.1"/>
    <property type="molecule type" value="Genomic_DNA"/>
</dbReference>
<feature type="region of interest" description="Disordered" evidence="1">
    <location>
        <begin position="64"/>
        <end position="111"/>
    </location>
</feature>
<evidence type="ECO:0000256" key="1">
    <source>
        <dbReference type="SAM" id="MobiDB-lite"/>
    </source>
</evidence>
<reference evidence="2 3" key="1">
    <citation type="submission" date="2024-01" db="EMBL/GenBank/DDBJ databases">
        <title>The complete chloroplast genome sequence of Lithospermum erythrorhizon: insights into the phylogenetic relationship among Boraginaceae species and the maternal lineages of purple gromwells.</title>
        <authorList>
            <person name="Okada T."/>
            <person name="Watanabe K."/>
        </authorList>
    </citation>
    <scope>NUCLEOTIDE SEQUENCE [LARGE SCALE GENOMIC DNA]</scope>
</reference>
<evidence type="ECO:0000313" key="3">
    <source>
        <dbReference type="Proteomes" id="UP001454036"/>
    </source>
</evidence>
<protein>
    <submittedName>
        <fullName evidence="2">Uncharacterized protein</fullName>
    </submittedName>
</protein>
<sequence>MGIAELDFMVGEPPRTSTIRASFTVVDISEPSYNGLIGCPNLTAVRAIVLPLYLKMKFSTMGGMGKVSRDQNMARRHRENHPVVMKATQPSGKKPRKFSQVERKSKEGNTK</sequence>
<organism evidence="2 3">
    <name type="scientific">Lithospermum erythrorhizon</name>
    <name type="common">Purple gromwell</name>
    <name type="synonym">Lithospermum officinale var. erythrorhizon</name>
    <dbReference type="NCBI Taxonomy" id="34254"/>
    <lineage>
        <taxon>Eukaryota</taxon>
        <taxon>Viridiplantae</taxon>
        <taxon>Streptophyta</taxon>
        <taxon>Embryophyta</taxon>
        <taxon>Tracheophyta</taxon>
        <taxon>Spermatophyta</taxon>
        <taxon>Magnoliopsida</taxon>
        <taxon>eudicotyledons</taxon>
        <taxon>Gunneridae</taxon>
        <taxon>Pentapetalae</taxon>
        <taxon>asterids</taxon>
        <taxon>lamiids</taxon>
        <taxon>Boraginales</taxon>
        <taxon>Boraginaceae</taxon>
        <taxon>Boraginoideae</taxon>
        <taxon>Lithospermeae</taxon>
        <taxon>Lithospermum</taxon>
    </lineage>
</organism>
<proteinExistence type="predicted"/>
<feature type="compositionally biased region" description="Basic and acidic residues" evidence="1">
    <location>
        <begin position="99"/>
        <end position="111"/>
    </location>
</feature>
<evidence type="ECO:0000313" key="2">
    <source>
        <dbReference type="EMBL" id="GAA0168428.1"/>
    </source>
</evidence>
<comment type="caution">
    <text evidence="2">The sequence shown here is derived from an EMBL/GenBank/DDBJ whole genome shotgun (WGS) entry which is preliminary data.</text>
</comment>